<reference evidence="14" key="2">
    <citation type="journal article" date="2010" name="Am. J. Bot.">
        <title>The complete chloroplast genome of tall fescue (Lolium arundinaceum; Poaceae) and comparison of whole plastomes from the family Poaceae.</title>
        <authorList>
            <person name="Cahoon A.B."/>
            <person name="Sharpe R.M."/>
            <person name="Mysayphonh C."/>
            <person name="Thompson E.J."/>
            <person name="Ward A.D."/>
            <person name="Lin A."/>
        </authorList>
    </citation>
    <scope>NUCLEOTIDE SEQUENCE</scope>
</reference>
<keyword evidence="8 11" id="KW-0689">Ribosomal protein</keyword>
<dbReference type="Pfam" id="PF00237">
    <property type="entry name" value="Ribosomal_L22"/>
    <property type="match status" value="1"/>
</dbReference>
<comment type="function">
    <text evidence="1 11 13">The globular domain of the protein is located near the polypeptide exit tunnel on the outside of the subunit, while an extended beta-hairpin is found that lines the wall of the exit tunnel in the center of the 70S ribosome.</text>
</comment>
<dbReference type="GeneID" id="7095434"/>
<organism evidence="14">
    <name type="scientific">Festuca arundinacea</name>
    <name type="common">Tall fescue</name>
    <name type="synonym">Schedonorus arundinaceus</name>
    <dbReference type="NCBI Taxonomy" id="4606"/>
    <lineage>
        <taxon>Eukaryota</taxon>
        <taxon>Viridiplantae</taxon>
        <taxon>Streptophyta</taxon>
        <taxon>Embryophyta</taxon>
        <taxon>Tracheophyta</taxon>
        <taxon>Spermatophyta</taxon>
        <taxon>Magnoliopsida</taxon>
        <taxon>Liliopsida</taxon>
        <taxon>Poales</taxon>
        <taxon>Poaceae</taxon>
        <taxon>BOP clade</taxon>
        <taxon>Pooideae</taxon>
        <taxon>Poodae</taxon>
        <taxon>Poeae</taxon>
        <taxon>Poeae Chloroplast Group 2 (Poeae type)</taxon>
        <taxon>Loliodinae</taxon>
        <taxon>Loliinae</taxon>
        <taxon>Lolium</taxon>
    </lineage>
</organism>
<keyword evidence="7 11" id="KW-0694">RNA-binding</keyword>
<dbReference type="PANTHER" id="PTHR13501">
    <property type="entry name" value="CHLOROPLAST 50S RIBOSOMAL PROTEIN L22-RELATED"/>
    <property type="match status" value="1"/>
</dbReference>
<keyword evidence="9 11" id="KW-0687">Ribonucleoprotein</keyword>
<evidence type="ECO:0000256" key="8">
    <source>
        <dbReference type="ARBA" id="ARBA00022980"/>
    </source>
</evidence>
<proteinExistence type="inferred from homology"/>
<dbReference type="CDD" id="cd00336">
    <property type="entry name" value="Ribosomal_L22"/>
    <property type="match status" value="1"/>
</dbReference>
<evidence type="ECO:0000256" key="2">
    <source>
        <dbReference type="ARBA" id="ARBA00003611"/>
    </source>
</evidence>
<evidence type="ECO:0000256" key="7">
    <source>
        <dbReference type="ARBA" id="ARBA00022884"/>
    </source>
</evidence>
<reference key="1">
    <citation type="submission" date="2008-11" db="EMBL/GenBank/DDBJ databases">
        <title>The complete chloroplast genome of tall fescue (Festuca arundinacea) and the comparison of whole plastomes from the family Poaceae.</title>
        <authorList>
            <person name="Cahoon A.B."/>
            <person name="Sharpe R.M."/>
            <person name="Mysaypohn C."/>
            <person name="Thompson E.J."/>
            <person name="Ward A.D."/>
        </authorList>
    </citation>
    <scope>NUCLEOTIDE SEQUENCE [LARGE SCALE GENOMIC DNA]</scope>
    <source>
        <strain>cv. KY-31</strain>
    </source>
</reference>
<dbReference type="InterPro" id="IPR005727">
    <property type="entry name" value="Ribosomal_uL22_bac/chlpt-type"/>
</dbReference>
<comment type="subunit">
    <text evidence="4 11">Part of the 50S ribosomal subunit.</text>
</comment>
<gene>
    <name evidence="11 14" type="primary">rpl22</name>
</gene>
<evidence type="ECO:0000256" key="11">
    <source>
        <dbReference type="HAMAP-Rule" id="MF_01331"/>
    </source>
</evidence>
<evidence type="ECO:0000256" key="1">
    <source>
        <dbReference type="ARBA" id="ARBA00003478"/>
    </source>
</evidence>
<evidence type="ECO:0000256" key="4">
    <source>
        <dbReference type="ARBA" id="ARBA00011838"/>
    </source>
</evidence>
<dbReference type="Gene3D" id="3.90.470.10">
    <property type="entry name" value="Ribosomal protein L22/L17"/>
    <property type="match status" value="1"/>
</dbReference>
<name>B8Y313_FESAR</name>
<dbReference type="InterPro" id="IPR001063">
    <property type="entry name" value="Ribosomal_uL22"/>
</dbReference>
<evidence type="ECO:0000256" key="12">
    <source>
        <dbReference type="RuleBase" id="RU004005"/>
    </source>
</evidence>
<dbReference type="PROSITE" id="PS00464">
    <property type="entry name" value="RIBOSOMAL_L22"/>
    <property type="match status" value="1"/>
</dbReference>
<dbReference type="GO" id="GO:0019843">
    <property type="term" value="F:rRNA binding"/>
    <property type="evidence" value="ECO:0007669"/>
    <property type="project" value="UniProtKB-UniRule"/>
</dbReference>
<evidence type="ECO:0000256" key="6">
    <source>
        <dbReference type="ARBA" id="ARBA00022730"/>
    </source>
</evidence>
<evidence type="ECO:0000256" key="5">
    <source>
        <dbReference type="ARBA" id="ARBA00022640"/>
    </source>
</evidence>
<keyword evidence="5 14" id="KW-0934">Plastid</keyword>
<protein>
    <recommendedName>
        <fullName evidence="10 11">Large ribosomal subunit protein uL22c</fullName>
    </recommendedName>
</protein>
<dbReference type="GO" id="GO:0015934">
    <property type="term" value="C:large ribosomal subunit"/>
    <property type="evidence" value="ECO:0007669"/>
    <property type="project" value="InterPro"/>
</dbReference>
<dbReference type="PANTHER" id="PTHR13501:SF10">
    <property type="entry name" value="LARGE RIBOSOMAL SUBUNIT PROTEIN UL22M"/>
    <property type="match status" value="1"/>
</dbReference>
<dbReference type="FunFam" id="3.90.470.10:FF:000004">
    <property type="entry name" value="50S ribosomal protein L22, chloroplastic"/>
    <property type="match status" value="1"/>
</dbReference>
<evidence type="ECO:0000256" key="3">
    <source>
        <dbReference type="ARBA" id="ARBA00009451"/>
    </source>
</evidence>
<dbReference type="EMBL" id="FJ466687">
    <property type="protein sequence ID" value="ACJ70794.1"/>
    <property type="molecule type" value="Genomic_DNA"/>
</dbReference>
<evidence type="ECO:0000256" key="13">
    <source>
        <dbReference type="RuleBase" id="RU004009"/>
    </source>
</evidence>
<geneLocation type="chloroplast" evidence="14"/>
<evidence type="ECO:0000256" key="9">
    <source>
        <dbReference type="ARBA" id="ARBA00023274"/>
    </source>
</evidence>
<accession>B8Y313</accession>
<dbReference type="InterPro" id="IPR036394">
    <property type="entry name" value="Ribosomal_uL22_sf"/>
</dbReference>
<dbReference type="GO" id="GO:0009507">
    <property type="term" value="C:chloroplast"/>
    <property type="evidence" value="ECO:0007669"/>
    <property type="project" value="UniProtKB-SubCell"/>
</dbReference>
<dbReference type="RefSeq" id="YP_002364537.1">
    <property type="nucleotide sequence ID" value="NC_011713.2"/>
</dbReference>
<dbReference type="GO" id="GO:0006412">
    <property type="term" value="P:translation"/>
    <property type="evidence" value="ECO:0007669"/>
    <property type="project" value="UniProtKB-UniRule"/>
</dbReference>
<dbReference type="SUPFAM" id="SSF54843">
    <property type="entry name" value="Ribosomal protein L22"/>
    <property type="match status" value="1"/>
</dbReference>
<sequence length="153" mass="18311">MTSFKLVKYIPRIKRKKKSGLRKFARKIPTDRLLKFERIFKAQKRINMSVFKAQRVLDEIRWRYYEETVMILNLMPYRASYPILKLVYSASANATHYRNFDKANIFITKAEVSRSTIMKKFRPRARGRSFPIKKNMCHITIILNTSKEINKSK</sequence>
<keyword evidence="6 11" id="KW-0699">rRNA-binding</keyword>
<dbReference type="NCBIfam" id="TIGR01044">
    <property type="entry name" value="rplV_bact"/>
    <property type="match status" value="1"/>
</dbReference>
<keyword evidence="14" id="KW-0150">Chloroplast</keyword>
<comment type="subcellular location">
    <subcellularLocation>
        <location evidence="11 13">Plastid</location>
        <location evidence="11 13">Chloroplast</location>
    </subcellularLocation>
</comment>
<dbReference type="HAMAP" id="MF_01331_B">
    <property type="entry name" value="Ribosomal_uL22_B"/>
    <property type="match status" value="1"/>
</dbReference>
<comment type="function">
    <text evidence="2 11 13">This protein binds specifically to 23S rRNA.</text>
</comment>
<dbReference type="GO" id="GO:0003735">
    <property type="term" value="F:structural constituent of ribosome"/>
    <property type="evidence" value="ECO:0007669"/>
    <property type="project" value="InterPro"/>
</dbReference>
<dbReference type="InterPro" id="IPR047867">
    <property type="entry name" value="Ribosomal_uL22_bac/org-type"/>
</dbReference>
<evidence type="ECO:0000256" key="10">
    <source>
        <dbReference type="ARBA" id="ARBA00035285"/>
    </source>
</evidence>
<dbReference type="InterPro" id="IPR018260">
    <property type="entry name" value="Ribosomal_uL22_CS"/>
</dbReference>
<dbReference type="AlphaFoldDB" id="B8Y313"/>
<comment type="similarity">
    <text evidence="3 11 12">Belongs to the universal ribosomal protein uL22 family.</text>
</comment>
<evidence type="ECO:0000313" key="14">
    <source>
        <dbReference type="EMBL" id="ACJ70794.1"/>
    </source>
</evidence>